<evidence type="ECO:0000256" key="13">
    <source>
        <dbReference type="SAM" id="MobiDB-lite"/>
    </source>
</evidence>
<dbReference type="PANTHER" id="PTHR45861:SF1">
    <property type="entry name" value="DNA POLYMERASE ALPHA CATALYTIC SUBUNIT"/>
    <property type="match status" value="1"/>
</dbReference>
<evidence type="ECO:0000256" key="7">
    <source>
        <dbReference type="ARBA" id="ARBA00022723"/>
    </source>
</evidence>
<dbReference type="GO" id="GO:0003887">
    <property type="term" value="F:DNA-directed DNA polymerase activity"/>
    <property type="evidence" value="ECO:0007669"/>
    <property type="project" value="UniProtKB-KW"/>
</dbReference>
<keyword evidence="12" id="KW-0539">Nucleus</keyword>
<dbReference type="InterPro" id="IPR006172">
    <property type="entry name" value="DNA-dir_DNA_pol_B"/>
</dbReference>
<dbReference type="Gene3D" id="3.30.70.2820">
    <property type="match status" value="1"/>
</dbReference>
<dbReference type="SUPFAM" id="SSF56672">
    <property type="entry name" value="DNA/RNA polymerases"/>
    <property type="match status" value="1"/>
</dbReference>
<comment type="subcellular location">
    <subcellularLocation>
        <location evidence="1">Nucleus</location>
    </subcellularLocation>
</comment>
<dbReference type="InterPro" id="IPR023211">
    <property type="entry name" value="DNA_pol_palm_dom_sf"/>
</dbReference>
<dbReference type="VEuPathDB" id="FungiDB:C8Q69DRAFT_402231"/>
<evidence type="ECO:0000259" key="16">
    <source>
        <dbReference type="Pfam" id="PF03104"/>
    </source>
</evidence>
<dbReference type="NCBIfam" id="TIGR00592">
    <property type="entry name" value="pol2"/>
    <property type="match status" value="1"/>
</dbReference>
<dbReference type="InterPro" id="IPR013749">
    <property type="entry name" value="PM/HMP-P_kinase-1"/>
</dbReference>
<proteinExistence type="inferred from homology"/>
<dbReference type="GO" id="GO:0006273">
    <property type="term" value="P:lagging strand elongation"/>
    <property type="evidence" value="ECO:0007669"/>
    <property type="project" value="TreeGrafter"/>
</dbReference>
<dbReference type="SUPFAM" id="SSF48613">
    <property type="entry name" value="Heme oxygenase-like"/>
    <property type="match status" value="1"/>
</dbReference>
<keyword evidence="10" id="KW-0239">DNA-directed DNA polymerase</keyword>
<dbReference type="SUPFAM" id="SSF53098">
    <property type="entry name" value="Ribonuclease H-like"/>
    <property type="match status" value="1"/>
</dbReference>
<keyword evidence="11" id="KW-0238">DNA-binding</keyword>
<evidence type="ECO:0000259" key="14">
    <source>
        <dbReference type="Pfam" id="PF00136"/>
    </source>
</evidence>
<dbReference type="EC" id="2.7.7.7" evidence="3"/>
<feature type="domain" description="Zinc finger DNA-directed DNA polymerase family B alpha" evidence="18">
    <location>
        <begin position="1271"/>
        <end position="1442"/>
    </location>
</feature>
<comment type="caution">
    <text evidence="20">The sequence shown here is derived from an EMBL/GenBank/DDBJ whole genome shotgun (WGS) entry which is preliminary data.</text>
</comment>
<evidence type="ECO:0000313" key="20">
    <source>
        <dbReference type="EMBL" id="RWQ95544.1"/>
    </source>
</evidence>
<comment type="similarity">
    <text evidence="2">Belongs to the DNA polymerase type-B family.</text>
</comment>
<dbReference type="STRING" id="264951.A0A443HUW1"/>
<dbReference type="Gene3D" id="3.40.1190.20">
    <property type="match status" value="1"/>
</dbReference>
<feature type="domain" description="DNA polymerase alpha catalytic subunit N-terminal" evidence="19">
    <location>
        <begin position="8"/>
        <end position="72"/>
    </location>
</feature>
<evidence type="ECO:0000256" key="10">
    <source>
        <dbReference type="ARBA" id="ARBA00022932"/>
    </source>
</evidence>
<dbReference type="GO" id="GO:0008972">
    <property type="term" value="F:phosphomethylpyrimidine kinase activity"/>
    <property type="evidence" value="ECO:0007669"/>
    <property type="project" value="InterPro"/>
</dbReference>
<feature type="domain" description="DNA-directed DNA polymerase family B multifunctional" evidence="14">
    <location>
        <begin position="787"/>
        <end position="1232"/>
    </location>
</feature>
<evidence type="ECO:0000256" key="4">
    <source>
        <dbReference type="ARBA" id="ARBA00022679"/>
    </source>
</evidence>
<feature type="compositionally biased region" description="Basic and acidic residues" evidence="13">
    <location>
        <begin position="96"/>
        <end position="107"/>
    </location>
</feature>
<feature type="domain" description="Pyridoxamine kinase/Phosphomethylpyrimidine kinase" evidence="17">
    <location>
        <begin position="1494"/>
        <end position="1757"/>
    </location>
</feature>
<evidence type="ECO:0000259" key="18">
    <source>
        <dbReference type="Pfam" id="PF08996"/>
    </source>
</evidence>
<dbReference type="GO" id="GO:0050334">
    <property type="term" value="F:thiaminase activity"/>
    <property type="evidence" value="ECO:0007669"/>
    <property type="project" value="InterPro"/>
</dbReference>
<dbReference type="GO" id="GO:0006272">
    <property type="term" value="P:leading strand elongation"/>
    <property type="evidence" value="ECO:0007669"/>
    <property type="project" value="TreeGrafter"/>
</dbReference>
<dbReference type="InterPro" id="IPR043502">
    <property type="entry name" value="DNA/RNA_pol_sf"/>
</dbReference>
<dbReference type="InterPro" id="IPR012337">
    <property type="entry name" value="RNaseH-like_sf"/>
</dbReference>
<evidence type="ECO:0000259" key="17">
    <source>
        <dbReference type="Pfam" id="PF08543"/>
    </source>
</evidence>
<dbReference type="GO" id="GO:0005658">
    <property type="term" value="C:alpha DNA polymerase:primase complex"/>
    <property type="evidence" value="ECO:0007669"/>
    <property type="project" value="TreeGrafter"/>
</dbReference>
<feature type="compositionally biased region" description="Acidic residues" evidence="13">
    <location>
        <begin position="204"/>
        <end position="221"/>
    </location>
</feature>
<evidence type="ECO:0000256" key="11">
    <source>
        <dbReference type="ARBA" id="ARBA00023125"/>
    </source>
</evidence>
<dbReference type="CDD" id="cd01169">
    <property type="entry name" value="HMPP_kinase"/>
    <property type="match status" value="1"/>
</dbReference>
<dbReference type="RefSeq" id="XP_028485189.1">
    <property type="nucleotide sequence ID" value="XM_028627959.1"/>
</dbReference>
<dbReference type="Gene3D" id="1.10.3200.20">
    <property type="entry name" value="DNA Polymerase alpha, zinc finger"/>
    <property type="match status" value="1"/>
</dbReference>
<evidence type="ECO:0000259" key="19">
    <source>
        <dbReference type="Pfam" id="PF12254"/>
    </source>
</evidence>
<dbReference type="Pfam" id="PF12254">
    <property type="entry name" value="DNA_pol_alpha_N"/>
    <property type="match status" value="1"/>
</dbReference>
<feature type="compositionally biased region" description="Basic and acidic residues" evidence="13">
    <location>
        <begin position="66"/>
        <end position="78"/>
    </location>
</feature>
<keyword evidence="9" id="KW-0862">Zinc</keyword>
<dbReference type="InterPro" id="IPR015088">
    <property type="entry name" value="Znf_DNA-dir_DNA_pol_B_alpha"/>
</dbReference>
<dbReference type="SUPFAM" id="SSF53613">
    <property type="entry name" value="Ribokinase-like"/>
    <property type="match status" value="1"/>
</dbReference>
<keyword evidence="6" id="KW-0235">DNA replication</keyword>
<dbReference type="InterPro" id="IPR004399">
    <property type="entry name" value="HMP/HMP-P_kinase_dom"/>
</dbReference>
<keyword evidence="4" id="KW-0808">Transferase</keyword>
<dbReference type="GO" id="GO:0000166">
    <property type="term" value="F:nucleotide binding"/>
    <property type="evidence" value="ECO:0007669"/>
    <property type="project" value="InterPro"/>
</dbReference>
<dbReference type="PANTHER" id="PTHR45861">
    <property type="entry name" value="DNA POLYMERASE ALPHA CATALYTIC SUBUNIT"/>
    <property type="match status" value="1"/>
</dbReference>
<dbReference type="InterPro" id="IPR036397">
    <property type="entry name" value="RNaseH_sf"/>
</dbReference>
<dbReference type="NCBIfam" id="TIGR04306">
    <property type="entry name" value="salvage_TenA"/>
    <property type="match status" value="1"/>
</dbReference>
<sequence>MASARAKLAELRALRAAGKKRLSTYEVEDQGDIYEEVDDEGYKKVVRQRLDQDDFVVDDNGAGYADDGREEWNDDRMVDSGSEDDLPPTSKAAKRKREEEKQRKERQNNGISKYFNSGAAASAPKPKPVVTAEDEAFMADLLGEVDTNVVPKHVPSKSVLKSEARRKVRILSPPLSATPHSNKPTKRNGNGTPYPAVKEQPSLDFDDDDGPLPAGGEDDENIPVSDVPMSDAMPSSPVVKAVERKITVPVKVEEEEEDDDLMDIAQATANSDAKVTNVNMTGSRPPPKIKKEAYPSPTSSSPPRVTSDVVDASWNNVTSKLNVLSSPATEARTFGKVRSEDVVEEDGSVRMFWLDYTEVNGSLCLFGKVKNKRTGQYVSSFVKVDNILRKLFFLPREYRQKNGKDTDEEVDMEDVYQEVDQTMSRLKVGMHKIKPCTRKYAFELPGIPKEADYLKLLYPYDKPALPMDFKGETFSHVFGTNTALFEQFVLWKNIMGPCWLKLEGADFSAVNNASWCKFECLVSKPALINPLPDSESMETPGLTLMSLAFRTQLNVKENKQEIIVASARVYENVSLSDTTPPEKLPCKTFTVMRPAGSAYPLGFEAETRKQRGTYMLEKSEQFLLSKFLALFERMDPDVLMGHQLQEVDLSILLNRLREKKTPGWHRIGRLKRGDWPKNFNRGGGFFAERHLIAGRLMCDLANDMGKSLMMKCQSWSLTEMCQLYLGEGDVRRDLDSDAALKTWATTKEGLMNFLSHCEADTYFISALVLRLQMLSLTKVLTNLAGNSWARTLSGTRAERNEYILLHEFHRNKYICPDKYSNRQQQKNEEKLLDGEDDTVDKKKKDKYKGGLVFEPEKGLYDKFILVMDFNSLYPSIIQEFNICFTTVDRTETAQNENEEKVPEVPSSDQPQGILPRLIATLVNRRREVKKLMKDKRATAEELALWDTKQLALKLTANSMYGCLGYTQSRFYARPLAMLTTFKGREILRSTKDLAESKQLRVIYGDTDSVMINTNMDNVSDALKVGEDFKKSVNERYRLLEIDIDNIFRRLLLHAKKKYAAINMTEVDGKYVDKLEVKGLDMKRREYCALSKEVSSRLLNEVLSGEDQEIVLNKVHDYLQDIAAKMREYTIPVQKYVIYTKLSKRPDEYPNKETMPPAQVALREIARGKTVRPNDVISYIVTNGDSETAALPPAKRSYTLQDVIKPDSGLKPDVEYYLLKQIFPPIERLCAPIPGTDAVRLAECLGLDVRKYQINSSISNQQQNNEIFPLESQIPDAVRFQNVARLTLRCRFCQERSMFEGLATSSHMCTPNGLVCPNPSCAKPFSTLSVVAQVESQIRAQTAKYYEGWLVCDDPSCGNRTRQISVYGHRCLGPRGRAEGCLGRMTYEYSEKQMYNQLLYFAGLWDVDKAKVAAGKEQGGEKKDSVMALAEWNRVRFETVKEVDMIIWTRSSNGRAIEQCLRPELPTKASICQVQFHQDIPKMSVKRVLVIAGSDSSGGAGLEADQRVLAAHGCYALTATTGLTAQNTLGVQDIFVVPAQFVRKQIKAALEDIGADVVKLGMLSSAETVEVIAEALVTHAIPTVVLDPVMVSTSGSQLLPQDAVEGVRTKLLPLTTVVTPNIPEALLLLKDAGVDYEDPQNVEGMIKLAKQIRKLGPKCVLIKGGHLPLTKERKTAQKSEEASIVIDVLYDGEKVALFETDFLISKNTHGTGCSLASAIAANLASGQDLERAVRGAVRFVEAGIKTSVDIGKGSGPINHFHSVYSLPFAPGRFLEYALERPDVKAVWKDFTQHEFVTGLGTGTLPLERFKEYLIQDYLYLVHFARSNALAAYKARTMEAVAASSRIVLHIEEEMALHLSYCESFGITKEQIESTPETQACTAYSRYILDVGQSDDWLALQVALAPCLIGYGEIAKRLYKEHSSKKEGNPYWKWIENYVAEDYSEAVEIGSGTFSELHPQNWLQKLTFIIALLEKHMREVSPSRLEDLIKIFIRATELEIGFWDMGLGGK</sequence>
<dbReference type="NCBIfam" id="TIGR00097">
    <property type="entry name" value="HMP-P_kinase"/>
    <property type="match status" value="1"/>
</dbReference>
<dbReference type="GO" id="GO:0009228">
    <property type="term" value="P:thiamine biosynthetic process"/>
    <property type="evidence" value="ECO:0007669"/>
    <property type="project" value="InterPro"/>
</dbReference>
<keyword evidence="8" id="KW-0863">Zinc-finger</keyword>
<dbReference type="PRINTS" id="PR00106">
    <property type="entry name" value="DNAPOLB"/>
</dbReference>
<dbReference type="InterPro" id="IPR038256">
    <property type="entry name" value="Pol_alpha_znc_sf"/>
</dbReference>
<dbReference type="SMART" id="SM00486">
    <property type="entry name" value="POLBc"/>
    <property type="match status" value="1"/>
</dbReference>
<evidence type="ECO:0000256" key="2">
    <source>
        <dbReference type="ARBA" id="ARBA00005755"/>
    </source>
</evidence>
<dbReference type="InterPro" id="IPR006133">
    <property type="entry name" value="DNA-dir_DNA_pol_B_exonuc"/>
</dbReference>
<dbReference type="InterPro" id="IPR024647">
    <property type="entry name" value="DNA_pol_a_cat_su_N"/>
</dbReference>
<evidence type="ECO:0000256" key="3">
    <source>
        <dbReference type="ARBA" id="ARBA00012417"/>
    </source>
</evidence>
<dbReference type="Pfam" id="PF00136">
    <property type="entry name" value="DNA_pol_B"/>
    <property type="match status" value="1"/>
</dbReference>
<gene>
    <name evidence="20" type="ORF">C8Q69DRAFT_402231</name>
</gene>
<evidence type="ECO:0000256" key="5">
    <source>
        <dbReference type="ARBA" id="ARBA00022695"/>
    </source>
</evidence>
<dbReference type="InterPro" id="IPR006134">
    <property type="entry name" value="DNA-dir_DNA_pol_B_multi_dom"/>
</dbReference>
<dbReference type="InterPro" id="IPR017964">
    <property type="entry name" value="DNA-dir_DNA_pol_B_CS"/>
</dbReference>
<protein>
    <recommendedName>
        <fullName evidence="3">DNA-directed DNA polymerase</fullName>
        <ecNumber evidence="3">2.7.7.7</ecNumber>
    </recommendedName>
</protein>
<dbReference type="Gene3D" id="2.40.50.730">
    <property type="match status" value="1"/>
</dbReference>
<dbReference type="Gene3D" id="1.20.910.10">
    <property type="entry name" value="Heme oxygenase-like"/>
    <property type="match status" value="1"/>
</dbReference>
<dbReference type="FunFam" id="3.40.1190.20:FF:000034">
    <property type="entry name" value="Putative hydroxymethylpyrimidine/ phosphomethylpyrimidine kinase 2"/>
    <property type="match status" value="1"/>
</dbReference>
<evidence type="ECO:0000256" key="12">
    <source>
        <dbReference type="ARBA" id="ARBA00023242"/>
    </source>
</evidence>
<dbReference type="Pfam" id="PF03104">
    <property type="entry name" value="DNA_pol_B_exo1"/>
    <property type="match status" value="1"/>
</dbReference>
<dbReference type="GO" id="GO:0003697">
    <property type="term" value="F:single-stranded DNA binding"/>
    <property type="evidence" value="ECO:0007669"/>
    <property type="project" value="TreeGrafter"/>
</dbReference>
<evidence type="ECO:0000256" key="1">
    <source>
        <dbReference type="ARBA" id="ARBA00004123"/>
    </source>
</evidence>
<dbReference type="FunFam" id="1.10.132.60:FF:000004">
    <property type="entry name" value="DNA polymerase"/>
    <property type="match status" value="1"/>
</dbReference>
<evidence type="ECO:0000313" key="21">
    <source>
        <dbReference type="Proteomes" id="UP000283841"/>
    </source>
</evidence>
<dbReference type="GO" id="GO:0003688">
    <property type="term" value="F:DNA replication origin binding"/>
    <property type="evidence" value="ECO:0007669"/>
    <property type="project" value="TreeGrafter"/>
</dbReference>
<evidence type="ECO:0000256" key="8">
    <source>
        <dbReference type="ARBA" id="ARBA00022771"/>
    </source>
</evidence>
<dbReference type="GO" id="GO:0006281">
    <property type="term" value="P:DNA repair"/>
    <property type="evidence" value="ECO:0007669"/>
    <property type="project" value="UniProtKB-ARBA"/>
</dbReference>
<feature type="region of interest" description="Disordered" evidence="13">
    <location>
        <begin position="56"/>
        <end position="128"/>
    </location>
</feature>
<dbReference type="Gene3D" id="1.10.132.60">
    <property type="entry name" value="DNA polymerase family B, C-terminal domain"/>
    <property type="match status" value="1"/>
</dbReference>
<organism evidence="20 21">
    <name type="scientific">Byssochlamys spectabilis</name>
    <name type="common">Paecilomyces variotii</name>
    <dbReference type="NCBI Taxonomy" id="264951"/>
    <lineage>
        <taxon>Eukaryota</taxon>
        <taxon>Fungi</taxon>
        <taxon>Dikarya</taxon>
        <taxon>Ascomycota</taxon>
        <taxon>Pezizomycotina</taxon>
        <taxon>Eurotiomycetes</taxon>
        <taxon>Eurotiomycetidae</taxon>
        <taxon>Eurotiales</taxon>
        <taxon>Thermoascaceae</taxon>
        <taxon>Paecilomyces</taxon>
    </lineage>
</organism>
<dbReference type="FunFam" id="1.20.910.10:FF:000003">
    <property type="entry name" value="Hydroxymethylpyrimidine/phosphomethylpyrimidine kinase THI20"/>
    <property type="match status" value="1"/>
</dbReference>
<dbReference type="FunFam" id="3.30.420.10:FF:000036">
    <property type="entry name" value="DNA polymerase"/>
    <property type="match status" value="1"/>
</dbReference>
<evidence type="ECO:0000256" key="6">
    <source>
        <dbReference type="ARBA" id="ARBA00022705"/>
    </source>
</evidence>
<dbReference type="GO" id="GO:1902975">
    <property type="term" value="P:mitotic DNA replication initiation"/>
    <property type="evidence" value="ECO:0007669"/>
    <property type="project" value="InterPro"/>
</dbReference>
<dbReference type="InterPro" id="IPR016084">
    <property type="entry name" value="Haem_Oase-like_multi-hlx"/>
</dbReference>
<dbReference type="CDD" id="cd05776">
    <property type="entry name" value="DNA_polB_alpha_exo"/>
    <property type="match status" value="1"/>
</dbReference>
<dbReference type="Pfam" id="PF03070">
    <property type="entry name" value="TENA_THI-4"/>
    <property type="match status" value="1"/>
</dbReference>
<dbReference type="EMBL" id="RCNU01000005">
    <property type="protein sequence ID" value="RWQ95544.1"/>
    <property type="molecule type" value="Genomic_DNA"/>
</dbReference>
<name>A0A443HUW1_BYSSP</name>
<dbReference type="GO" id="GO:0008270">
    <property type="term" value="F:zinc ion binding"/>
    <property type="evidence" value="ECO:0007669"/>
    <property type="project" value="UniProtKB-KW"/>
</dbReference>
<feature type="compositionally biased region" description="Low complexity" evidence="13">
    <location>
        <begin position="119"/>
        <end position="128"/>
    </location>
</feature>
<dbReference type="InterPro" id="IPR042087">
    <property type="entry name" value="DNA_pol_B_thumb"/>
</dbReference>
<keyword evidence="5" id="KW-0548">Nucleotidyltransferase</keyword>
<dbReference type="FunFam" id="1.10.3200.20:FF:000002">
    <property type="entry name" value="DNA polymerase"/>
    <property type="match status" value="1"/>
</dbReference>
<feature type="region of interest" description="Disordered" evidence="13">
    <location>
        <begin position="155"/>
        <end position="238"/>
    </location>
</feature>
<dbReference type="Proteomes" id="UP000283841">
    <property type="component" value="Unassembled WGS sequence"/>
</dbReference>
<dbReference type="CDD" id="cd05532">
    <property type="entry name" value="POLBc_alpha"/>
    <property type="match status" value="1"/>
</dbReference>
<keyword evidence="7" id="KW-0479">Metal-binding</keyword>
<dbReference type="GeneID" id="39597236"/>
<dbReference type="InterPro" id="IPR004305">
    <property type="entry name" value="Thiaminase-2/PQQC"/>
</dbReference>
<keyword evidence="21" id="KW-1185">Reference proteome</keyword>
<feature type="domain" description="DNA-directed DNA polymerase family B exonuclease" evidence="16">
    <location>
        <begin position="476"/>
        <end position="720"/>
    </location>
</feature>
<dbReference type="FunFam" id="3.30.70.2820:FF:000001">
    <property type="entry name" value="DNA polymerase"/>
    <property type="match status" value="1"/>
</dbReference>
<dbReference type="InterPro" id="IPR045846">
    <property type="entry name" value="POLBc_alpha"/>
</dbReference>
<dbReference type="Pfam" id="PF08543">
    <property type="entry name" value="Phos_pyr_kin"/>
    <property type="match status" value="1"/>
</dbReference>
<reference evidence="20 21" key="1">
    <citation type="journal article" date="2018" name="Front. Microbiol.">
        <title>Genomic and genetic insights into a cosmopolitan fungus, Paecilomyces variotii (Eurotiales).</title>
        <authorList>
            <person name="Urquhart A.S."/>
            <person name="Mondo S.J."/>
            <person name="Makela M.R."/>
            <person name="Hane J.K."/>
            <person name="Wiebenga A."/>
            <person name="He G."/>
            <person name="Mihaltcheva S."/>
            <person name="Pangilinan J."/>
            <person name="Lipzen A."/>
            <person name="Barry K."/>
            <person name="de Vries R.P."/>
            <person name="Grigoriev I.V."/>
            <person name="Idnurm A."/>
        </authorList>
    </citation>
    <scope>NUCLEOTIDE SEQUENCE [LARGE SCALE GENOMIC DNA]</scope>
    <source>
        <strain evidence="20 21">CBS 101075</strain>
    </source>
</reference>
<accession>A0A443HUW1</accession>
<dbReference type="Gene3D" id="3.90.1600.10">
    <property type="entry name" value="Palm domain of DNA polymerase"/>
    <property type="match status" value="2"/>
</dbReference>
<feature type="compositionally biased region" description="Polar residues" evidence="13">
    <location>
        <begin position="178"/>
        <end position="191"/>
    </location>
</feature>
<dbReference type="GO" id="GO:0003682">
    <property type="term" value="F:chromatin binding"/>
    <property type="evidence" value="ECO:0007669"/>
    <property type="project" value="TreeGrafter"/>
</dbReference>
<dbReference type="PROSITE" id="PS00116">
    <property type="entry name" value="DNA_POLYMERASE_B"/>
    <property type="match status" value="1"/>
</dbReference>
<evidence type="ECO:0000259" key="15">
    <source>
        <dbReference type="Pfam" id="PF03070"/>
    </source>
</evidence>
<dbReference type="CDD" id="cd19367">
    <property type="entry name" value="TenA_C_ScTHI20-like"/>
    <property type="match status" value="1"/>
</dbReference>
<dbReference type="InterPro" id="IPR029056">
    <property type="entry name" value="Ribokinase-like"/>
</dbReference>
<evidence type="ECO:0000256" key="9">
    <source>
        <dbReference type="ARBA" id="ARBA00022833"/>
    </source>
</evidence>
<dbReference type="Pfam" id="PF08996">
    <property type="entry name" value="zf-DNA_Pol"/>
    <property type="match status" value="1"/>
</dbReference>
<feature type="domain" description="Thiaminase-2/PQQC" evidence="15">
    <location>
        <begin position="1780"/>
        <end position="1946"/>
    </location>
</feature>
<feature type="region of interest" description="Disordered" evidence="13">
    <location>
        <begin position="276"/>
        <end position="306"/>
    </location>
</feature>
<dbReference type="Gene3D" id="3.30.420.10">
    <property type="entry name" value="Ribonuclease H-like superfamily/Ribonuclease H"/>
    <property type="match status" value="1"/>
</dbReference>
<dbReference type="InterPro" id="IPR027574">
    <property type="entry name" value="Thiaminase_II"/>
</dbReference>